<gene>
    <name evidence="2" type="ORF">GR183_07625</name>
</gene>
<feature type="chain" id="PRO_5031350257" evidence="1">
    <location>
        <begin position="26"/>
        <end position="48"/>
    </location>
</feature>
<feature type="signal peptide" evidence="1">
    <location>
        <begin position="1"/>
        <end position="25"/>
    </location>
</feature>
<dbReference type="RefSeq" id="WP_160775021.1">
    <property type="nucleotide sequence ID" value="NZ_WUMV01000003.1"/>
</dbReference>
<name>A0A7X3S7H7_9HYPH</name>
<sequence length="48" mass="4945">MRVDIIAGIIAIALLLIAVSAPADAEDPAFDCSGAEHEIAQPVCNPKN</sequence>
<reference evidence="2 3" key="1">
    <citation type="submission" date="2019-12" db="EMBL/GenBank/DDBJ databases">
        <authorList>
            <person name="Li M."/>
        </authorList>
    </citation>
    <scope>NUCLEOTIDE SEQUENCE [LARGE SCALE GENOMIC DNA]</scope>
    <source>
        <strain evidence="2 3">GBMRC 2046</strain>
    </source>
</reference>
<evidence type="ECO:0000313" key="3">
    <source>
        <dbReference type="Proteomes" id="UP000433101"/>
    </source>
</evidence>
<dbReference type="AlphaFoldDB" id="A0A7X3S7H7"/>
<keyword evidence="3" id="KW-1185">Reference proteome</keyword>
<keyword evidence="1" id="KW-0732">Signal</keyword>
<evidence type="ECO:0000256" key="1">
    <source>
        <dbReference type="SAM" id="SignalP"/>
    </source>
</evidence>
<protein>
    <submittedName>
        <fullName evidence="2">Uncharacterized protein</fullName>
    </submittedName>
</protein>
<accession>A0A7X3S7H7</accession>
<proteinExistence type="predicted"/>
<comment type="caution">
    <text evidence="2">The sequence shown here is derived from an EMBL/GenBank/DDBJ whole genome shotgun (WGS) entry which is preliminary data.</text>
</comment>
<dbReference type="EMBL" id="WUMV01000003">
    <property type="protein sequence ID" value="MXN64772.1"/>
    <property type="molecule type" value="Genomic_DNA"/>
</dbReference>
<organism evidence="2 3">
    <name type="scientific">Stappia sediminis</name>
    <dbReference type="NCBI Taxonomy" id="2692190"/>
    <lineage>
        <taxon>Bacteria</taxon>
        <taxon>Pseudomonadati</taxon>
        <taxon>Pseudomonadota</taxon>
        <taxon>Alphaproteobacteria</taxon>
        <taxon>Hyphomicrobiales</taxon>
        <taxon>Stappiaceae</taxon>
        <taxon>Stappia</taxon>
    </lineage>
</organism>
<dbReference type="Proteomes" id="UP000433101">
    <property type="component" value="Unassembled WGS sequence"/>
</dbReference>
<evidence type="ECO:0000313" key="2">
    <source>
        <dbReference type="EMBL" id="MXN64772.1"/>
    </source>
</evidence>